<name>A0A2B4SR12_STYPI</name>
<gene>
    <name evidence="2" type="ORF">AWC38_SpisGene4122</name>
</gene>
<sequence>MAAKFAFPFTKIVSSPRQFVKSVPFITEKLFLNSSRNISSSTFSYSLSETVEKVKESLATIANNKLPSKTTIVFVGTGQYYDHKTNERVVIISLGENGNLELPIVLHDTSLLRGEVDKLEKELNSLSDVGCVHSGELDSVQDSPWKFGFACKPSFSIFSTSGFCCQFWHSKIEGKCFRIFDEHMHLHEDVPLSEIEHIQVALSPEPWEERKLQLKMKNGDLVSVLEDSGENISNENGLASLMLTTEWMVKAAGHMCITARQFGATTVSLKLPSVLRAEVNPWVAMRNKIWAEKNMKRVRSTMADEIQLEPGVAALFEDSGDEGSFDGLDELDRNRLNLSNDSDLDLDGLEAEDDDTDAEEEEARWTDQLDDIQVPQFVASTGINVVLNYPNELDTFLTFIGNDLWDKIVEESNRYEHQQLGDRFESFRAITPAEMKAFIGIIIIMGIVKLPNYAFFWSTDEFLGNPGIKKVMAKNRQSMVQEDMADLKELRFISSTQVGMR</sequence>
<evidence type="ECO:0000259" key="1">
    <source>
        <dbReference type="Pfam" id="PF13843"/>
    </source>
</evidence>
<comment type="caution">
    <text evidence="2">The sequence shown here is derived from an EMBL/GenBank/DDBJ whole genome shotgun (WGS) entry which is preliminary data.</text>
</comment>
<protein>
    <recommendedName>
        <fullName evidence="1">PiggyBac transposable element-derived protein domain-containing protein</fullName>
    </recommendedName>
</protein>
<evidence type="ECO:0000313" key="3">
    <source>
        <dbReference type="Proteomes" id="UP000225706"/>
    </source>
</evidence>
<reference evidence="3" key="1">
    <citation type="journal article" date="2017" name="bioRxiv">
        <title>Comparative analysis of the genomes of Stylophora pistillata and Acropora digitifera provides evidence for extensive differences between species of corals.</title>
        <authorList>
            <person name="Voolstra C.R."/>
            <person name="Li Y."/>
            <person name="Liew Y.J."/>
            <person name="Baumgarten S."/>
            <person name="Zoccola D."/>
            <person name="Flot J.-F."/>
            <person name="Tambutte S."/>
            <person name="Allemand D."/>
            <person name="Aranda M."/>
        </authorList>
    </citation>
    <scope>NUCLEOTIDE SEQUENCE [LARGE SCALE GENOMIC DNA]</scope>
</reference>
<feature type="domain" description="PiggyBac transposable element-derived protein" evidence="1">
    <location>
        <begin position="394"/>
        <end position="476"/>
    </location>
</feature>
<dbReference type="EMBL" id="LSMT01000041">
    <property type="protein sequence ID" value="PFX31038.1"/>
    <property type="molecule type" value="Genomic_DNA"/>
</dbReference>
<dbReference type="InterPro" id="IPR029526">
    <property type="entry name" value="PGBD"/>
</dbReference>
<accession>A0A2B4SR12</accession>
<dbReference type="Proteomes" id="UP000225706">
    <property type="component" value="Unassembled WGS sequence"/>
</dbReference>
<proteinExistence type="predicted"/>
<evidence type="ECO:0000313" key="2">
    <source>
        <dbReference type="EMBL" id="PFX31038.1"/>
    </source>
</evidence>
<dbReference type="OrthoDB" id="5948354at2759"/>
<organism evidence="2 3">
    <name type="scientific">Stylophora pistillata</name>
    <name type="common">Smooth cauliflower coral</name>
    <dbReference type="NCBI Taxonomy" id="50429"/>
    <lineage>
        <taxon>Eukaryota</taxon>
        <taxon>Metazoa</taxon>
        <taxon>Cnidaria</taxon>
        <taxon>Anthozoa</taxon>
        <taxon>Hexacorallia</taxon>
        <taxon>Scleractinia</taxon>
        <taxon>Astrocoeniina</taxon>
        <taxon>Pocilloporidae</taxon>
        <taxon>Stylophora</taxon>
    </lineage>
</organism>
<dbReference type="AlphaFoldDB" id="A0A2B4SR12"/>
<dbReference type="PANTHER" id="PTHR46599">
    <property type="entry name" value="PIGGYBAC TRANSPOSABLE ELEMENT-DERIVED PROTEIN 4"/>
    <property type="match status" value="1"/>
</dbReference>
<keyword evidence="3" id="KW-1185">Reference proteome</keyword>
<dbReference type="Pfam" id="PF13843">
    <property type="entry name" value="DDE_Tnp_1_7"/>
    <property type="match status" value="1"/>
</dbReference>
<dbReference type="PANTHER" id="PTHR46599:SF2">
    <property type="entry name" value="PIGGYBAC TRANSPOSABLE ELEMENT-DERIVED PROTEIN 4-LIKE"/>
    <property type="match status" value="1"/>
</dbReference>